<dbReference type="Proteomes" id="UP001431217">
    <property type="component" value="Unassembled WGS sequence"/>
</dbReference>
<organism evidence="2 3">
    <name type="scientific">Luteimonas galliterrae</name>
    <dbReference type="NCBI Taxonomy" id="2940486"/>
    <lineage>
        <taxon>Bacteria</taxon>
        <taxon>Pseudomonadati</taxon>
        <taxon>Pseudomonadota</taxon>
        <taxon>Gammaproteobacteria</taxon>
        <taxon>Lysobacterales</taxon>
        <taxon>Lysobacteraceae</taxon>
        <taxon>Luteimonas</taxon>
    </lineage>
</organism>
<dbReference type="NCBIfam" id="TIGR02521">
    <property type="entry name" value="type_IV_pilW"/>
    <property type="match status" value="1"/>
</dbReference>
<evidence type="ECO:0000256" key="1">
    <source>
        <dbReference type="PROSITE-ProRule" id="PRU00339"/>
    </source>
</evidence>
<comment type="caution">
    <text evidence="2">The sequence shown here is derived from an EMBL/GenBank/DDBJ whole genome shotgun (WGS) entry which is preliminary data.</text>
</comment>
<feature type="repeat" description="TPR" evidence="1">
    <location>
        <begin position="160"/>
        <end position="193"/>
    </location>
</feature>
<dbReference type="PROSITE" id="PS50005">
    <property type="entry name" value="TPR"/>
    <property type="match status" value="1"/>
</dbReference>
<accession>A0ABT0MFE6</accession>
<dbReference type="Pfam" id="PF14559">
    <property type="entry name" value="TPR_19"/>
    <property type="match status" value="1"/>
</dbReference>
<dbReference type="InterPro" id="IPR013360">
    <property type="entry name" value="Pilus_4_PilW"/>
</dbReference>
<protein>
    <submittedName>
        <fullName evidence="2">Type IV pilus biogenesis/stability protein PilW</fullName>
    </submittedName>
</protein>
<gene>
    <name evidence="2" type="primary">pilW</name>
    <name evidence="2" type="ORF">M2650_02910</name>
</gene>
<dbReference type="EMBL" id="JAMBEP010000001">
    <property type="protein sequence ID" value="MCL1633597.1"/>
    <property type="molecule type" value="Genomic_DNA"/>
</dbReference>
<sequence length="272" mass="29459">MRLRDAGLILLLTATALPACSRLTFVKPDYSKTEYKQTQDPVVAHDNAAVKERIAARERIGLATHRLQSGDWDSAEREARAALKQDPQSIDANTLLAVIENHRGRSAQAGAYYKRAAELAPTGGPELNNYGAWLCGNGQAAESLGWFDRAIAAPNYARVDSALANAGSCAAQVGQSDRAERYLRQAMQRDPKNSVALGAMAELAYARGDYFEARAFSERRLGSAPANASALLLASQIENKLGDRAAADRYVRRLKQEFPKAGAANAVETRQP</sequence>
<evidence type="ECO:0000313" key="3">
    <source>
        <dbReference type="Proteomes" id="UP001431217"/>
    </source>
</evidence>
<dbReference type="Pfam" id="PF13432">
    <property type="entry name" value="TPR_16"/>
    <property type="match status" value="1"/>
</dbReference>
<dbReference type="Gene3D" id="1.25.40.10">
    <property type="entry name" value="Tetratricopeptide repeat domain"/>
    <property type="match status" value="1"/>
</dbReference>
<keyword evidence="3" id="KW-1185">Reference proteome</keyword>
<reference evidence="2 3" key="1">
    <citation type="submission" date="2022-05" db="EMBL/GenBank/DDBJ databases">
        <title>Luteimonas sp. SX5, whole genome shotgun sequencing project.</title>
        <authorList>
            <person name="Zhao G."/>
            <person name="Shen L."/>
        </authorList>
    </citation>
    <scope>NUCLEOTIDE SEQUENCE [LARGE SCALE GENOMIC DNA]</scope>
    <source>
        <strain evidence="2 3">SX5</strain>
    </source>
</reference>
<dbReference type="PANTHER" id="PTHR12558">
    <property type="entry name" value="CELL DIVISION CYCLE 16,23,27"/>
    <property type="match status" value="1"/>
</dbReference>
<proteinExistence type="predicted"/>
<evidence type="ECO:0000313" key="2">
    <source>
        <dbReference type="EMBL" id="MCL1633597.1"/>
    </source>
</evidence>
<dbReference type="SMART" id="SM00028">
    <property type="entry name" value="TPR"/>
    <property type="match status" value="4"/>
</dbReference>
<dbReference type="PANTHER" id="PTHR12558:SF13">
    <property type="entry name" value="CELL DIVISION CYCLE PROTEIN 27 HOMOLOG"/>
    <property type="match status" value="1"/>
</dbReference>
<keyword evidence="1" id="KW-0802">TPR repeat</keyword>
<name>A0ABT0MFE6_9GAMM</name>
<dbReference type="InterPro" id="IPR019734">
    <property type="entry name" value="TPR_rpt"/>
</dbReference>
<dbReference type="RefSeq" id="WP_249470930.1">
    <property type="nucleotide sequence ID" value="NZ_JAMBEP010000001.1"/>
</dbReference>
<dbReference type="SUPFAM" id="SSF48452">
    <property type="entry name" value="TPR-like"/>
    <property type="match status" value="1"/>
</dbReference>
<dbReference type="InterPro" id="IPR011990">
    <property type="entry name" value="TPR-like_helical_dom_sf"/>
</dbReference>